<dbReference type="Proteomes" id="UP000032336">
    <property type="component" value="Unassembled WGS sequence"/>
</dbReference>
<evidence type="ECO:0000313" key="2">
    <source>
        <dbReference type="Proteomes" id="UP000032336"/>
    </source>
</evidence>
<evidence type="ECO:0000313" key="1">
    <source>
        <dbReference type="EMBL" id="KJE77650.1"/>
    </source>
</evidence>
<protein>
    <submittedName>
        <fullName evidence="1">Uncharacterized protein</fullName>
    </submittedName>
</protein>
<organism evidence="1 2">
    <name type="scientific">Ferrimicrobium acidiphilum DSM 19497</name>
    <dbReference type="NCBI Taxonomy" id="1121877"/>
    <lineage>
        <taxon>Bacteria</taxon>
        <taxon>Bacillati</taxon>
        <taxon>Actinomycetota</taxon>
        <taxon>Acidimicrobiia</taxon>
        <taxon>Acidimicrobiales</taxon>
        <taxon>Acidimicrobiaceae</taxon>
        <taxon>Ferrimicrobium</taxon>
    </lineage>
</organism>
<gene>
    <name evidence="1" type="ORF">FEAC_03930</name>
</gene>
<reference evidence="1 2" key="1">
    <citation type="submission" date="2015-01" db="EMBL/GenBank/DDBJ databases">
        <title>Draft genome of the acidophilic iron oxidizer Ferrimicrobium acidiphilum strain T23.</title>
        <authorList>
            <person name="Poehlein A."/>
            <person name="Eisen S."/>
            <person name="Schloemann M."/>
            <person name="Johnson B.D."/>
            <person name="Daniel R."/>
            <person name="Muehling M."/>
        </authorList>
    </citation>
    <scope>NUCLEOTIDE SEQUENCE [LARGE SCALE GENOMIC DNA]</scope>
    <source>
        <strain evidence="1 2">T23</strain>
    </source>
</reference>
<name>A0A0D8FWI4_9ACTN</name>
<proteinExistence type="predicted"/>
<keyword evidence="2" id="KW-1185">Reference proteome</keyword>
<sequence>MNRGYTHFVCETAPKSQPGGVQADPSGNPFARMTVLLVVSESKLAEGGVGVTRYFPIRNEDDSLFGLEATVAGDSSAALLPVNATNCPWARIIGCKLH</sequence>
<comment type="caution">
    <text evidence="1">The sequence shown here is derived from an EMBL/GenBank/DDBJ whole genome shotgun (WGS) entry which is preliminary data.</text>
</comment>
<accession>A0A0D8FWI4</accession>
<dbReference type="EMBL" id="JXUW01000003">
    <property type="protein sequence ID" value="KJE77650.1"/>
    <property type="molecule type" value="Genomic_DNA"/>
</dbReference>
<dbReference type="AlphaFoldDB" id="A0A0D8FWI4"/>